<evidence type="ECO:0000313" key="2">
    <source>
        <dbReference type="Proteomes" id="UP000054776"/>
    </source>
</evidence>
<name>A0A0V0YZ58_TRISP</name>
<gene>
    <name evidence="1" type="ORF">T01_11282</name>
</gene>
<proteinExistence type="predicted"/>
<dbReference type="AlphaFoldDB" id="A0A0V0YZ58"/>
<comment type="caution">
    <text evidence="1">The sequence shown here is derived from an EMBL/GenBank/DDBJ whole genome shotgun (WGS) entry which is preliminary data.</text>
</comment>
<dbReference type="Proteomes" id="UP000054776">
    <property type="component" value="Unassembled WGS sequence"/>
</dbReference>
<sequence>MVGNPRRIQRPWMRIRVCHKRVEPYVLDAVNRL</sequence>
<dbReference type="EMBL" id="JYDH01003713">
    <property type="protein sequence ID" value="KRY05331.1"/>
    <property type="molecule type" value="Genomic_DNA"/>
</dbReference>
<accession>A0A0V0YZ58</accession>
<dbReference type="InParanoid" id="A0A0V0YZ58"/>
<organism evidence="1 2">
    <name type="scientific">Trichinella spiralis</name>
    <name type="common">Trichina worm</name>
    <dbReference type="NCBI Taxonomy" id="6334"/>
    <lineage>
        <taxon>Eukaryota</taxon>
        <taxon>Metazoa</taxon>
        <taxon>Ecdysozoa</taxon>
        <taxon>Nematoda</taxon>
        <taxon>Enoplea</taxon>
        <taxon>Dorylaimia</taxon>
        <taxon>Trichinellida</taxon>
        <taxon>Trichinellidae</taxon>
        <taxon>Trichinella</taxon>
    </lineage>
</organism>
<reference evidence="1 2" key="1">
    <citation type="submission" date="2015-01" db="EMBL/GenBank/DDBJ databases">
        <title>Evolution of Trichinella species and genotypes.</title>
        <authorList>
            <person name="Korhonen P.K."/>
            <person name="Edoardo P."/>
            <person name="Giuseppe L.R."/>
            <person name="Gasser R.B."/>
        </authorList>
    </citation>
    <scope>NUCLEOTIDE SEQUENCE [LARGE SCALE GENOMIC DNA]</scope>
    <source>
        <strain evidence="1">ISS3</strain>
    </source>
</reference>
<evidence type="ECO:0000313" key="1">
    <source>
        <dbReference type="EMBL" id="KRY05331.1"/>
    </source>
</evidence>
<protein>
    <submittedName>
        <fullName evidence="1">Uncharacterized protein</fullName>
    </submittedName>
</protein>
<keyword evidence="2" id="KW-1185">Reference proteome</keyword>